<accession>A0AAN7M306</accession>
<keyword evidence="2" id="KW-1185">Reference proteome</keyword>
<dbReference type="EMBL" id="JAXQNO010000009">
    <property type="protein sequence ID" value="KAK4790793.1"/>
    <property type="molecule type" value="Genomic_DNA"/>
</dbReference>
<protein>
    <submittedName>
        <fullName evidence="1">Uncharacterized protein</fullName>
    </submittedName>
</protein>
<proteinExistence type="predicted"/>
<reference evidence="1 2" key="1">
    <citation type="journal article" date="2023" name="Hortic Res">
        <title>Pangenome of water caltrop reveals structural variations and asymmetric subgenome divergence after allopolyploidization.</title>
        <authorList>
            <person name="Zhang X."/>
            <person name="Chen Y."/>
            <person name="Wang L."/>
            <person name="Yuan Y."/>
            <person name="Fang M."/>
            <person name="Shi L."/>
            <person name="Lu R."/>
            <person name="Comes H.P."/>
            <person name="Ma Y."/>
            <person name="Chen Y."/>
            <person name="Huang G."/>
            <person name="Zhou Y."/>
            <person name="Zheng Z."/>
            <person name="Qiu Y."/>
        </authorList>
    </citation>
    <scope>NUCLEOTIDE SEQUENCE [LARGE SCALE GENOMIC DNA]</scope>
    <source>
        <strain evidence="1">F231</strain>
    </source>
</reference>
<evidence type="ECO:0000313" key="1">
    <source>
        <dbReference type="EMBL" id="KAK4790793.1"/>
    </source>
</evidence>
<sequence length="292" mass="31853">MCGGAIISDFIPSSRSRRPSAADFLWPDPKWPASGKGFSKPPRSDIVDVDDGFEADFLGFKDESDVEEDLDVKPFAFSATSKPRHPKAKSNLGKQIPKVNMENVQPNMSQDLSNLMNGFDDDFLNSVDFIEEKPSMNQISYMGSFNPSGAEVVKSLLPVGNAPLCFTSDQGSNSLDCSDYGWGDNGPKTPDVTSFLSAALGVEESPLEEANPTKKLKPNPQEVMANQETAPKTLSDELSMFDSQVFFQMPFLEGVWDAPIETLFNGDMTQDGGNSVDLWTFDEVPSMSGGVF</sequence>
<name>A0AAN7M306_TRANT</name>
<comment type="caution">
    <text evidence="1">The sequence shown here is derived from an EMBL/GenBank/DDBJ whole genome shotgun (WGS) entry which is preliminary data.</text>
</comment>
<organism evidence="1 2">
    <name type="scientific">Trapa natans</name>
    <name type="common">Water chestnut</name>
    <dbReference type="NCBI Taxonomy" id="22666"/>
    <lineage>
        <taxon>Eukaryota</taxon>
        <taxon>Viridiplantae</taxon>
        <taxon>Streptophyta</taxon>
        <taxon>Embryophyta</taxon>
        <taxon>Tracheophyta</taxon>
        <taxon>Spermatophyta</taxon>
        <taxon>Magnoliopsida</taxon>
        <taxon>eudicotyledons</taxon>
        <taxon>Gunneridae</taxon>
        <taxon>Pentapetalae</taxon>
        <taxon>rosids</taxon>
        <taxon>malvids</taxon>
        <taxon>Myrtales</taxon>
        <taxon>Lythraceae</taxon>
        <taxon>Trapa</taxon>
    </lineage>
</organism>
<dbReference type="Proteomes" id="UP001346149">
    <property type="component" value="Unassembled WGS sequence"/>
</dbReference>
<evidence type="ECO:0000313" key="2">
    <source>
        <dbReference type="Proteomes" id="UP001346149"/>
    </source>
</evidence>
<dbReference type="AlphaFoldDB" id="A0AAN7M306"/>
<gene>
    <name evidence="1" type="ORF">SAY86_031206</name>
</gene>